<name>A0ABP9TMT1_9MICC</name>
<keyword evidence="1" id="KW-0472">Membrane</keyword>
<evidence type="ECO:0000313" key="3">
    <source>
        <dbReference type="Proteomes" id="UP001501257"/>
    </source>
</evidence>
<accession>A0ABP9TMT1</accession>
<feature type="transmembrane region" description="Helical" evidence="1">
    <location>
        <begin position="101"/>
        <end position="121"/>
    </location>
</feature>
<evidence type="ECO:0008006" key="4">
    <source>
        <dbReference type="Google" id="ProtNLM"/>
    </source>
</evidence>
<feature type="transmembrane region" description="Helical" evidence="1">
    <location>
        <begin position="20"/>
        <end position="42"/>
    </location>
</feature>
<feature type="transmembrane region" description="Helical" evidence="1">
    <location>
        <begin position="180"/>
        <end position="197"/>
    </location>
</feature>
<gene>
    <name evidence="2" type="ORF">GCM10025778_25240</name>
</gene>
<dbReference type="EMBL" id="BAABLK010000034">
    <property type="protein sequence ID" value="GAA5227991.1"/>
    <property type="molecule type" value="Genomic_DNA"/>
</dbReference>
<reference evidence="3" key="1">
    <citation type="journal article" date="2019" name="Int. J. Syst. Evol. Microbiol.">
        <title>The Global Catalogue of Microorganisms (GCM) 10K type strain sequencing project: providing services to taxonomists for standard genome sequencing and annotation.</title>
        <authorList>
            <consortium name="The Broad Institute Genomics Platform"/>
            <consortium name="The Broad Institute Genome Sequencing Center for Infectious Disease"/>
            <person name="Wu L."/>
            <person name="Ma J."/>
        </authorList>
    </citation>
    <scope>NUCLEOTIDE SEQUENCE [LARGE SCALE GENOMIC DNA]</scope>
    <source>
        <strain evidence="3">JCM 18952</strain>
    </source>
</reference>
<feature type="transmembrane region" description="Helical" evidence="1">
    <location>
        <begin position="148"/>
        <end position="168"/>
    </location>
</feature>
<keyword evidence="1" id="KW-1133">Transmembrane helix</keyword>
<keyword evidence="1" id="KW-0812">Transmembrane</keyword>
<feature type="transmembrane region" description="Helical" evidence="1">
    <location>
        <begin position="62"/>
        <end position="89"/>
    </location>
</feature>
<protein>
    <recommendedName>
        <fullName evidence="4">DUF998 domain-containing protein</fullName>
    </recommendedName>
</protein>
<dbReference type="RefSeq" id="WP_210099994.1">
    <property type="nucleotide sequence ID" value="NZ_BAABLK010000034.1"/>
</dbReference>
<evidence type="ECO:0000313" key="2">
    <source>
        <dbReference type="EMBL" id="GAA5227991.1"/>
    </source>
</evidence>
<proteinExistence type="predicted"/>
<sequence>MSVIIPATTKLHLNKRETTFLVPLYIIVTVAVISVLISLLFWRSGSLPGTPDWIQGSQVNPGMAYALPGFLVYLGVQSIATTFPFALTLGATRRSFVAGTLLWSVIVSAAMAVALAVLTTLELATNHWFAGFYVFDIHVLGAGDLGRLLPIVFLATLSMLSIGGVFGASWIRFGARGPQMIGIGTALVLIVALIIIIPSGPTILAAFKLWWLAVAAMVAIILSALGTWKLLRTAIVR</sequence>
<dbReference type="Proteomes" id="UP001501257">
    <property type="component" value="Unassembled WGS sequence"/>
</dbReference>
<keyword evidence="3" id="KW-1185">Reference proteome</keyword>
<organism evidence="2 3">
    <name type="scientific">Paeniglutamicibacter antarcticus</name>
    <dbReference type="NCBI Taxonomy" id="494023"/>
    <lineage>
        <taxon>Bacteria</taxon>
        <taxon>Bacillati</taxon>
        <taxon>Actinomycetota</taxon>
        <taxon>Actinomycetes</taxon>
        <taxon>Micrococcales</taxon>
        <taxon>Micrococcaceae</taxon>
        <taxon>Paeniglutamicibacter</taxon>
    </lineage>
</organism>
<comment type="caution">
    <text evidence="2">The sequence shown here is derived from an EMBL/GenBank/DDBJ whole genome shotgun (WGS) entry which is preliminary data.</text>
</comment>
<evidence type="ECO:0000256" key="1">
    <source>
        <dbReference type="SAM" id="Phobius"/>
    </source>
</evidence>
<feature type="transmembrane region" description="Helical" evidence="1">
    <location>
        <begin position="209"/>
        <end position="231"/>
    </location>
</feature>